<keyword evidence="2" id="KW-1185">Reference proteome</keyword>
<evidence type="ECO:0000313" key="1">
    <source>
        <dbReference type="EMBL" id="MFC6095808.1"/>
    </source>
</evidence>
<accession>A0ABW1PL70</accession>
<proteinExistence type="predicted"/>
<evidence type="ECO:0000313" key="2">
    <source>
        <dbReference type="Proteomes" id="UP001596287"/>
    </source>
</evidence>
<sequence length="291" mass="31987">MATSTTITSSYDAGNDAKLFVQLFQSADTLAKDLITPMPGVLRATIIPKMNYSAEFSDASCGWAPSGSLSLTERKLYVADKEIKHEFCKKDFAFTHQAANQGLFSANREIPTEIKEAILVAILENSALAIDKYIWNSTTTGLFDQWEADATVQKIAGTTITKANVVDEIEKVYDAIIPELDDKDDVLIVVSRDVMKRYKSAQASMGVNTTVGDKEMDYMGQRLESIGTWPNGTIAAYRKSNVVFGFGADGDSTNIEIADDVNLDGMVRYRLQTVMGQGYASGLEIVYYRTV</sequence>
<evidence type="ECO:0008006" key="3">
    <source>
        <dbReference type="Google" id="ProtNLM"/>
    </source>
</evidence>
<protein>
    <recommendedName>
        <fullName evidence="3">Phage major capsid protein</fullName>
    </recommendedName>
</protein>
<dbReference type="Proteomes" id="UP001596287">
    <property type="component" value="Unassembled WGS sequence"/>
</dbReference>
<dbReference type="RefSeq" id="WP_379790481.1">
    <property type="nucleotide sequence ID" value="NZ_JBHSQB010000004.1"/>
</dbReference>
<comment type="caution">
    <text evidence="1">The sequence shown here is derived from an EMBL/GenBank/DDBJ whole genome shotgun (WGS) entry which is preliminary data.</text>
</comment>
<name>A0ABW1PL70_9FLAO</name>
<gene>
    <name evidence="1" type="ORF">ACFPVY_04045</name>
</gene>
<organism evidence="1 2">
    <name type="scientific">Flavobacterium qiangtangense</name>
    <dbReference type="NCBI Taxonomy" id="1442595"/>
    <lineage>
        <taxon>Bacteria</taxon>
        <taxon>Pseudomonadati</taxon>
        <taxon>Bacteroidota</taxon>
        <taxon>Flavobacteriia</taxon>
        <taxon>Flavobacteriales</taxon>
        <taxon>Flavobacteriaceae</taxon>
        <taxon>Flavobacterium</taxon>
    </lineage>
</organism>
<reference evidence="2" key="1">
    <citation type="journal article" date="2019" name="Int. J. Syst. Evol. Microbiol.">
        <title>The Global Catalogue of Microorganisms (GCM) 10K type strain sequencing project: providing services to taxonomists for standard genome sequencing and annotation.</title>
        <authorList>
            <consortium name="The Broad Institute Genomics Platform"/>
            <consortium name="The Broad Institute Genome Sequencing Center for Infectious Disease"/>
            <person name="Wu L."/>
            <person name="Ma J."/>
        </authorList>
    </citation>
    <scope>NUCLEOTIDE SEQUENCE [LARGE SCALE GENOMIC DNA]</scope>
    <source>
        <strain evidence="2">CCUG 49679</strain>
    </source>
</reference>
<dbReference type="EMBL" id="JBHSQB010000004">
    <property type="protein sequence ID" value="MFC6095808.1"/>
    <property type="molecule type" value="Genomic_DNA"/>
</dbReference>